<keyword evidence="2" id="KW-0456">Lyase</keyword>
<dbReference type="InterPro" id="IPR036660">
    <property type="entry name" value="Fe-S_hydroAse_TtdB_cat_sf"/>
</dbReference>
<reference evidence="4" key="1">
    <citation type="journal article" date="2020" name="Appl. Environ. Microbiol.">
        <title>Medium-Chain Fatty Acid Synthesis by 'Candidatus Weimeria bifida' gen. nov., sp. nov., and 'Candidatus Pseudoramibacter fermentans' sp. nov.</title>
        <authorList>
            <person name="Scarborough M.J."/>
            <person name="Myers K.S."/>
            <person name="Donohue T.J."/>
            <person name="Noguera D.R."/>
        </authorList>
    </citation>
    <scope>NUCLEOTIDE SEQUENCE</scope>
    <source>
        <strain evidence="4">EUB1.1</strain>
    </source>
</reference>
<dbReference type="NCBIfam" id="NF005310">
    <property type="entry name" value="PRK06842.1"/>
    <property type="match status" value="1"/>
</dbReference>
<comment type="similarity">
    <text evidence="1">Belongs to the class-I fumarase family.</text>
</comment>
<accession>A0A6L5GRY6</accession>
<evidence type="ECO:0000256" key="1">
    <source>
        <dbReference type="ARBA" id="ARBA00008876"/>
    </source>
</evidence>
<evidence type="ECO:0000256" key="2">
    <source>
        <dbReference type="ARBA" id="ARBA00023239"/>
    </source>
</evidence>
<dbReference type="Proteomes" id="UP000473648">
    <property type="component" value="Unassembled WGS sequence"/>
</dbReference>
<organism evidence="4 5">
    <name type="scientific">Candidatus Pseudoramibacter fermentans</name>
    <dbReference type="NCBI Taxonomy" id="2594427"/>
    <lineage>
        <taxon>Bacteria</taxon>
        <taxon>Bacillati</taxon>
        <taxon>Bacillota</taxon>
        <taxon>Clostridia</taxon>
        <taxon>Eubacteriales</taxon>
        <taxon>Eubacteriaceae</taxon>
        <taxon>Pseudoramibacter</taxon>
    </lineage>
</organism>
<dbReference type="PANTHER" id="PTHR43351">
    <property type="entry name" value="L(+)-TARTRATE DEHYDRATASE SUBUNIT BETA"/>
    <property type="match status" value="1"/>
</dbReference>
<dbReference type="Gene3D" id="3.20.130.10">
    <property type="entry name" value="Fe-S hydro-lyase, tartrate dehydratase beta-type, catalytic domain"/>
    <property type="match status" value="1"/>
</dbReference>
<dbReference type="Pfam" id="PF05683">
    <property type="entry name" value="Fumerase_C"/>
    <property type="match status" value="1"/>
</dbReference>
<evidence type="ECO:0000313" key="5">
    <source>
        <dbReference type="Proteomes" id="UP000473648"/>
    </source>
</evidence>
<dbReference type="AlphaFoldDB" id="A0A6L5GRY6"/>
<name>A0A6L5GRY6_9FIRM</name>
<comment type="caution">
    <text evidence="4">The sequence shown here is derived from an EMBL/GenBank/DDBJ whole genome shotgun (WGS) entry which is preliminary data.</text>
</comment>
<dbReference type="PANTHER" id="PTHR43351:SF2">
    <property type="entry name" value="L(+)-TARTRATE DEHYDRATASE SUBUNIT BETA-RELATED"/>
    <property type="match status" value="1"/>
</dbReference>
<dbReference type="EMBL" id="VOGB01000004">
    <property type="protein sequence ID" value="MQM72878.1"/>
    <property type="molecule type" value="Genomic_DNA"/>
</dbReference>
<dbReference type="GO" id="GO:0016836">
    <property type="term" value="F:hydro-lyase activity"/>
    <property type="evidence" value="ECO:0007669"/>
    <property type="project" value="InterPro"/>
</dbReference>
<keyword evidence="5" id="KW-1185">Reference proteome</keyword>
<dbReference type="NCBIfam" id="TIGR00723">
    <property type="entry name" value="ttdB_fumA_fumB"/>
    <property type="match status" value="1"/>
</dbReference>
<dbReference type="SUPFAM" id="SSF117457">
    <property type="entry name" value="FumA C-terminal domain-like"/>
    <property type="match status" value="1"/>
</dbReference>
<evidence type="ECO:0000259" key="3">
    <source>
        <dbReference type="Pfam" id="PF05683"/>
    </source>
</evidence>
<evidence type="ECO:0000313" key="4">
    <source>
        <dbReference type="EMBL" id="MQM72878.1"/>
    </source>
</evidence>
<feature type="domain" description="Fe-S hydro-lyase tartrate dehydratase beta-type catalytic" evidence="3">
    <location>
        <begin position="5"/>
        <end position="174"/>
    </location>
</feature>
<sequence>MKKIRTPITDDVIKDLVCGEQVLLSGTIYTARDAAHKQMLEDLADHNPLPFDINGQIIFYMGPCPAAPGEVIGPAGPTTSHRMDKYTPKLLDLGLKGMIGKGNRTSPVIDSIRKNSAVYFACVGGTGTLCARHIQHSEIIAYPELGTEAVRKLEVKDFPIFVAIDAKGNNIYDNGPKLFRKYIIDNQINGGTYE</sequence>
<proteinExistence type="inferred from homology"/>
<dbReference type="InterPro" id="IPR004647">
    <property type="entry name" value="Fe-S_hydro-lyase_TtdB-typ_cat"/>
</dbReference>
<gene>
    <name evidence="4" type="ORF">FRC53_05550</name>
</gene>
<protein>
    <submittedName>
        <fullName evidence="4">Fe-S-containing hydro-lyase</fullName>
    </submittedName>
</protein>